<protein>
    <submittedName>
        <fullName evidence="1">Uncharacterized protein</fullName>
    </submittedName>
</protein>
<comment type="caution">
    <text evidence="1">The sequence shown here is derived from an EMBL/GenBank/DDBJ whole genome shotgun (WGS) entry which is preliminary data.</text>
</comment>
<gene>
    <name evidence="1" type="ORF">LCGC14_1898710</name>
</gene>
<proteinExistence type="predicted"/>
<dbReference type="AlphaFoldDB" id="A0A0F9GKM0"/>
<dbReference type="EMBL" id="LAZR01019843">
    <property type="protein sequence ID" value="KKL91036.1"/>
    <property type="molecule type" value="Genomic_DNA"/>
</dbReference>
<sequence length="279" mass="30391">MRKLFYVIAVVFLCAGFAHAGLNDRSSNIDLKRHSAQYGQPTEGHVWIYTKDRGGDRGLFMKDSDNTEIGIFRKHDTVPLSLSAFSVNGQSVMSQLPPGIGIVSLATNNVLDFTHLNTSPGVELIDSLFTMVWDYTDPAGEGGRDSVSPAEITFRVPDNYASGGGFKGWMSNSGEWGATPPEVDYEVIVNALTGTTPEEALVTAAVSNQAPIRLAATGTTPEEVNFTIATDFDNLTPGSWVTFRLWRSDDVLADLGDEDLVSLSDMLARGFIFYYNEQS</sequence>
<evidence type="ECO:0000313" key="1">
    <source>
        <dbReference type="EMBL" id="KKL91036.1"/>
    </source>
</evidence>
<name>A0A0F9GKM0_9ZZZZ</name>
<accession>A0A0F9GKM0</accession>
<organism evidence="1">
    <name type="scientific">marine sediment metagenome</name>
    <dbReference type="NCBI Taxonomy" id="412755"/>
    <lineage>
        <taxon>unclassified sequences</taxon>
        <taxon>metagenomes</taxon>
        <taxon>ecological metagenomes</taxon>
    </lineage>
</organism>
<reference evidence="1" key="1">
    <citation type="journal article" date="2015" name="Nature">
        <title>Complex archaea that bridge the gap between prokaryotes and eukaryotes.</title>
        <authorList>
            <person name="Spang A."/>
            <person name="Saw J.H."/>
            <person name="Jorgensen S.L."/>
            <person name="Zaremba-Niedzwiedzka K."/>
            <person name="Martijn J."/>
            <person name="Lind A.E."/>
            <person name="van Eijk R."/>
            <person name="Schleper C."/>
            <person name="Guy L."/>
            <person name="Ettema T.J."/>
        </authorList>
    </citation>
    <scope>NUCLEOTIDE SEQUENCE</scope>
</reference>